<dbReference type="GO" id="GO:0008725">
    <property type="term" value="F:DNA-3-methyladenine glycosylase activity"/>
    <property type="evidence" value="ECO:0007669"/>
    <property type="project" value="TreeGrafter"/>
</dbReference>
<dbReference type="CDD" id="cd00056">
    <property type="entry name" value="ENDO3c"/>
    <property type="match status" value="1"/>
</dbReference>
<dbReference type="Pfam" id="PF00730">
    <property type="entry name" value="HhH-GPD"/>
    <property type="match status" value="1"/>
</dbReference>
<evidence type="ECO:0000256" key="2">
    <source>
        <dbReference type="ARBA" id="ARBA00010817"/>
    </source>
</evidence>
<dbReference type="InterPro" id="IPR051912">
    <property type="entry name" value="Alkylbase_DNA_Glycosylase/TA"/>
</dbReference>
<comment type="catalytic activity">
    <reaction evidence="1">
        <text>Hydrolysis of alkylated DNA, releasing 3-methyladenine, 3-methylguanine, 7-methylguanine and 7-methyladenine.</text>
        <dbReference type="EC" id="3.2.2.21"/>
    </reaction>
</comment>
<dbReference type="GO" id="GO:0043916">
    <property type="term" value="F:DNA-7-methylguanine glycosylase activity"/>
    <property type="evidence" value="ECO:0007669"/>
    <property type="project" value="TreeGrafter"/>
</dbReference>
<comment type="similarity">
    <text evidence="2">Belongs to the alkylbase DNA glycosidase AlkA family.</text>
</comment>
<dbReference type="Proteomes" id="UP000027186">
    <property type="component" value="Chromosome"/>
</dbReference>
<dbReference type="InterPro" id="IPR003265">
    <property type="entry name" value="HhH-GPD_domain"/>
</dbReference>
<dbReference type="GO" id="GO:0006307">
    <property type="term" value="P:DNA alkylation repair"/>
    <property type="evidence" value="ECO:0007669"/>
    <property type="project" value="TreeGrafter"/>
</dbReference>
<dbReference type="EMBL" id="CP007793">
    <property type="protein sequence ID" value="AIB12542.1"/>
    <property type="molecule type" value="Genomic_DNA"/>
</dbReference>
<reference evidence="8 9" key="1">
    <citation type="journal article" date="2014" name="Genome Announc.">
        <title>Complete Genome Sequence of the Model Rhizosphere Strain Azospirillum brasilense Az39, Successfully Applied in Agriculture.</title>
        <authorList>
            <person name="Rivera D."/>
            <person name="Revale S."/>
            <person name="Molina R."/>
            <person name="Gualpa J."/>
            <person name="Puente M."/>
            <person name="Maroniche G."/>
            <person name="Paris G."/>
            <person name="Baker D."/>
            <person name="Clavijo B."/>
            <person name="McLay K."/>
            <person name="Spaepen S."/>
            <person name="Perticari A."/>
            <person name="Vazquez M."/>
            <person name="Wisniewski-Dye F."/>
            <person name="Watkins C."/>
            <person name="Martinez-Abarca F."/>
            <person name="Vanderleyden J."/>
            <person name="Cassan F."/>
        </authorList>
    </citation>
    <scope>NUCLEOTIDE SEQUENCE [LARGE SCALE GENOMIC DNA]</scope>
    <source>
        <strain evidence="8 9">Az39</strain>
    </source>
</reference>
<gene>
    <name evidence="8" type="ORF">ABAZ39_11160</name>
</gene>
<sequence length="237" mass="26049">MGDAQPLRIPHFRSTMSIDHLSTLDPIFAESLRVGGPTVRDFRRPDGFSGLLCLIIEQQLSTTVAAALWAKLQAMVGVVTPDAILALPDEDLRACGLSRQKIGYARGLAQTVADGRLDFDAIHKMDDEEAIAALIALKGIGRWTAEIYLMMALGRPDIWPVGDLAIQLGVQRLKGWVEKPTQAQLIAVAEPWRPHRSLAAQLVWHHYVALQEQARALKSAKQRPAKSKKTPKGKTTP</sequence>
<dbReference type="GO" id="GO:0005737">
    <property type="term" value="C:cytoplasm"/>
    <property type="evidence" value="ECO:0007669"/>
    <property type="project" value="TreeGrafter"/>
</dbReference>
<dbReference type="AlphaFoldDB" id="A0A060DI38"/>
<dbReference type="SMART" id="SM00478">
    <property type="entry name" value="ENDO3c"/>
    <property type="match status" value="1"/>
</dbReference>
<evidence type="ECO:0000256" key="1">
    <source>
        <dbReference type="ARBA" id="ARBA00000086"/>
    </source>
</evidence>
<keyword evidence="4" id="KW-0227">DNA damage</keyword>
<dbReference type="PANTHER" id="PTHR43003">
    <property type="entry name" value="DNA-3-METHYLADENINE GLYCOSYLASE"/>
    <property type="match status" value="1"/>
</dbReference>
<evidence type="ECO:0000256" key="5">
    <source>
        <dbReference type="ARBA" id="ARBA00023204"/>
    </source>
</evidence>
<dbReference type="GO" id="GO:0032131">
    <property type="term" value="F:alkylated DNA binding"/>
    <property type="evidence" value="ECO:0007669"/>
    <property type="project" value="TreeGrafter"/>
</dbReference>
<dbReference type="GO" id="GO:0032993">
    <property type="term" value="C:protein-DNA complex"/>
    <property type="evidence" value="ECO:0007669"/>
    <property type="project" value="TreeGrafter"/>
</dbReference>
<evidence type="ECO:0000256" key="4">
    <source>
        <dbReference type="ARBA" id="ARBA00022763"/>
    </source>
</evidence>
<organism evidence="8 9">
    <name type="scientific">Azospirillum argentinense</name>
    <dbReference type="NCBI Taxonomy" id="2970906"/>
    <lineage>
        <taxon>Bacteria</taxon>
        <taxon>Pseudomonadati</taxon>
        <taxon>Pseudomonadota</taxon>
        <taxon>Alphaproteobacteria</taxon>
        <taxon>Rhodospirillales</taxon>
        <taxon>Azospirillaceae</taxon>
        <taxon>Azospirillum</taxon>
    </lineage>
</organism>
<protein>
    <recommendedName>
        <fullName evidence="3">DNA-3-methyladenine glycosylase II</fullName>
        <ecNumber evidence="3">3.2.2.21</ecNumber>
    </recommendedName>
</protein>
<dbReference type="Gene3D" id="1.10.1670.40">
    <property type="match status" value="1"/>
</dbReference>
<proteinExistence type="inferred from homology"/>
<dbReference type="EC" id="3.2.2.21" evidence="3"/>
<evidence type="ECO:0000256" key="3">
    <source>
        <dbReference type="ARBA" id="ARBA00012000"/>
    </source>
</evidence>
<dbReference type="KEGG" id="abq:ABAZ39_11160"/>
<dbReference type="FunFam" id="1.10.340.30:FF:000004">
    <property type="entry name" value="DNA-3-methyladenine glycosylase II"/>
    <property type="match status" value="1"/>
</dbReference>
<evidence type="ECO:0000259" key="7">
    <source>
        <dbReference type="SMART" id="SM00478"/>
    </source>
</evidence>
<dbReference type="PANTHER" id="PTHR43003:SF5">
    <property type="entry name" value="DNA-3-METHYLADENINE GLYCOSYLASE"/>
    <property type="match status" value="1"/>
</dbReference>
<accession>A0A060DI38</accession>
<feature type="region of interest" description="Disordered" evidence="6">
    <location>
        <begin position="218"/>
        <end position="237"/>
    </location>
</feature>
<dbReference type="InterPro" id="IPR011257">
    <property type="entry name" value="DNA_glycosylase"/>
</dbReference>
<dbReference type="GO" id="GO:0006285">
    <property type="term" value="P:base-excision repair, AP site formation"/>
    <property type="evidence" value="ECO:0007669"/>
    <property type="project" value="TreeGrafter"/>
</dbReference>
<evidence type="ECO:0000256" key="6">
    <source>
        <dbReference type="SAM" id="MobiDB-lite"/>
    </source>
</evidence>
<dbReference type="Gene3D" id="1.10.340.30">
    <property type="entry name" value="Hypothetical protein, domain 2"/>
    <property type="match status" value="1"/>
</dbReference>
<name>A0A060DI38_9PROT</name>
<keyword evidence="5" id="KW-0234">DNA repair</keyword>
<evidence type="ECO:0000313" key="8">
    <source>
        <dbReference type="EMBL" id="AIB12542.1"/>
    </source>
</evidence>
<dbReference type="SUPFAM" id="SSF48150">
    <property type="entry name" value="DNA-glycosylase"/>
    <property type="match status" value="1"/>
</dbReference>
<evidence type="ECO:0000313" key="9">
    <source>
        <dbReference type="Proteomes" id="UP000027186"/>
    </source>
</evidence>
<feature type="domain" description="HhH-GPD" evidence="7">
    <location>
        <begin position="56"/>
        <end position="208"/>
    </location>
</feature>